<evidence type="ECO:0000313" key="3">
    <source>
        <dbReference type="Proteomes" id="UP000245697"/>
    </source>
</evidence>
<accession>A0A316FU68</accession>
<keyword evidence="2" id="KW-0808">Transferase</keyword>
<dbReference type="GO" id="GO:0016407">
    <property type="term" value="F:acetyltransferase activity"/>
    <property type="evidence" value="ECO:0007669"/>
    <property type="project" value="InterPro"/>
</dbReference>
<dbReference type="PANTHER" id="PTHR11786">
    <property type="entry name" value="N-HYDROXYARYLAMINE O-ACETYLTRANSFERASE"/>
    <property type="match status" value="1"/>
</dbReference>
<comment type="similarity">
    <text evidence="1">Belongs to the arylamine N-acetyltransferase family.</text>
</comment>
<sequence>MLERMDVTAYLRRIGLDAPAGLPELHRAHLLTVPFENLGMGHVSLDPDDLVDKVVRRRRGGFCYELNGLFALLLTELGHSVTRVAARVDGGERLGPPFDHLALIVDGQWLVDVGFGDHSTYPLRWDSRTDQDDPGGRFQLTDTTDGDVWVLRDGKPRYLIETRPRELSDFTATCWYQQTSPDSHFTRKTICSRLTEDGRVTISDRTLIVTSGGARTETEPEDLAGAYRSHFGITL</sequence>
<dbReference type="InterPro" id="IPR001447">
    <property type="entry name" value="Arylamine_N-AcTrfase"/>
</dbReference>
<comment type="caution">
    <text evidence="2">The sequence shown here is derived from an EMBL/GenBank/DDBJ whole genome shotgun (WGS) entry which is preliminary data.</text>
</comment>
<reference evidence="2 3" key="1">
    <citation type="submission" date="2018-05" db="EMBL/GenBank/DDBJ databases">
        <title>Genomic Encyclopedia of Archaeal and Bacterial Type Strains, Phase II (KMG-II): from individual species to whole genera.</title>
        <authorList>
            <person name="Goeker M."/>
        </authorList>
    </citation>
    <scope>NUCLEOTIDE SEQUENCE [LARGE SCALE GENOMIC DNA]</scope>
    <source>
        <strain evidence="2 3">DSM 45184</strain>
    </source>
</reference>
<dbReference type="AlphaFoldDB" id="A0A316FU68"/>
<evidence type="ECO:0000256" key="1">
    <source>
        <dbReference type="ARBA" id="ARBA00006547"/>
    </source>
</evidence>
<dbReference type="EMBL" id="QGGR01000001">
    <property type="protein sequence ID" value="PWK52294.1"/>
    <property type="molecule type" value="Genomic_DNA"/>
</dbReference>
<keyword evidence="3" id="KW-1185">Reference proteome</keyword>
<dbReference type="InterPro" id="IPR038765">
    <property type="entry name" value="Papain-like_cys_pep_sf"/>
</dbReference>
<organism evidence="2 3">
    <name type="scientific">Actinoplanes xinjiangensis</name>
    <dbReference type="NCBI Taxonomy" id="512350"/>
    <lineage>
        <taxon>Bacteria</taxon>
        <taxon>Bacillati</taxon>
        <taxon>Actinomycetota</taxon>
        <taxon>Actinomycetes</taxon>
        <taxon>Micromonosporales</taxon>
        <taxon>Micromonosporaceae</taxon>
        <taxon>Actinoplanes</taxon>
    </lineage>
</organism>
<dbReference type="Gene3D" id="3.30.2140.10">
    <property type="entry name" value="Arylamine N-acetyltransferase"/>
    <property type="match status" value="1"/>
</dbReference>
<proteinExistence type="inferred from homology"/>
<gene>
    <name evidence="2" type="ORF">BC793_101303</name>
</gene>
<dbReference type="SUPFAM" id="SSF54001">
    <property type="entry name" value="Cysteine proteinases"/>
    <property type="match status" value="1"/>
</dbReference>
<evidence type="ECO:0000313" key="2">
    <source>
        <dbReference type="EMBL" id="PWK52294.1"/>
    </source>
</evidence>
<protein>
    <submittedName>
        <fullName evidence="2">N-hydroxyarylamine O-acetyltransferase</fullName>
    </submittedName>
</protein>
<name>A0A316FU68_9ACTN</name>
<dbReference type="PANTHER" id="PTHR11786:SF0">
    <property type="entry name" value="ARYLAMINE N-ACETYLTRANSFERASE 4-RELATED"/>
    <property type="match status" value="1"/>
</dbReference>
<dbReference type="Gene3D" id="2.40.128.150">
    <property type="entry name" value="Cysteine proteinases"/>
    <property type="match status" value="1"/>
</dbReference>
<dbReference type="Proteomes" id="UP000245697">
    <property type="component" value="Unassembled WGS sequence"/>
</dbReference>
<dbReference type="Pfam" id="PF00797">
    <property type="entry name" value="Acetyltransf_2"/>
    <property type="match status" value="1"/>
</dbReference>